<feature type="signal peptide" evidence="6">
    <location>
        <begin position="1"/>
        <end position="21"/>
    </location>
</feature>
<evidence type="ECO:0000256" key="6">
    <source>
        <dbReference type="SAM" id="SignalP"/>
    </source>
</evidence>
<feature type="chain" id="PRO_5044228593" evidence="6">
    <location>
        <begin position="22"/>
        <end position="418"/>
    </location>
</feature>
<sequence>MMKTKKLLLTTISISSLLLLAACGNGSSSDTAEGKEDDGVTLELFSNKGENIDTLESVIAKFEVENPGVNIELQSPPEAETVLKTRLTKNDVPDIMAIGGNATFGELARAGVLVDISETNLLQKVQPAYLDMSKKLVGTEVEGNFGVPYATNANGVLINQDILDELGLGVPKTYAEFIAALEIAKEQGEVPILFTLKDAWTAMPIWNGLGGNLAPENFAELKTADDTSFVEGYDEVATKIAELVKYGEGDIFGLGYDDGNKQFANGEGLFYIQGNWAIPEILKNNPDANINFMALPSSDDQAENKLVSGIDVMLAISEQSEYKEEAKKFVEFMISEEISNQYIDEQKAFSAIQGVLQEDPTFANIKVFFEEGNIDSFPDHFYPAGMGAENIVQGYLIDGDKDVFLKMMDSEWDKVVNR</sequence>
<protein>
    <submittedName>
        <fullName evidence="7">Carbohydrate ABC transporter substrate-binding protein, CUT1 family (TC 3.A.1.1.-)</fullName>
    </submittedName>
</protein>
<keyword evidence="1" id="KW-1003">Cell membrane</keyword>
<dbReference type="InterPro" id="IPR050490">
    <property type="entry name" value="Bact_solute-bd_prot1"/>
</dbReference>
<dbReference type="InterPro" id="IPR006059">
    <property type="entry name" value="SBP"/>
</dbReference>
<name>A0AB37ZYP1_9LACT</name>
<dbReference type="RefSeq" id="WP_086987405.1">
    <property type="nucleotide sequence ID" value="NZ_FJNA01000003.1"/>
</dbReference>
<accession>A0AB37ZYP1</accession>
<keyword evidence="8" id="KW-1185">Reference proteome</keyword>
<organism evidence="7 8">
    <name type="scientific">Trichococcus collinsii</name>
    <dbReference type="NCBI Taxonomy" id="157076"/>
    <lineage>
        <taxon>Bacteria</taxon>
        <taxon>Bacillati</taxon>
        <taxon>Bacillota</taxon>
        <taxon>Bacilli</taxon>
        <taxon>Lactobacillales</taxon>
        <taxon>Carnobacteriaceae</taxon>
        <taxon>Trichococcus</taxon>
    </lineage>
</organism>
<evidence type="ECO:0000313" key="8">
    <source>
        <dbReference type="Proteomes" id="UP000199042"/>
    </source>
</evidence>
<dbReference type="Proteomes" id="UP000199042">
    <property type="component" value="Unassembled WGS sequence"/>
</dbReference>
<evidence type="ECO:0000256" key="3">
    <source>
        <dbReference type="ARBA" id="ARBA00023136"/>
    </source>
</evidence>
<evidence type="ECO:0000256" key="2">
    <source>
        <dbReference type="ARBA" id="ARBA00022729"/>
    </source>
</evidence>
<dbReference type="SUPFAM" id="SSF53850">
    <property type="entry name" value="Periplasmic binding protein-like II"/>
    <property type="match status" value="1"/>
</dbReference>
<comment type="caution">
    <text evidence="7">The sequence shown here is derived from an EMBL/GenBank/DDBJ whole genome shotgun (WGS) entry which is preliminary data.</text>
</comment>
<keyword evidence="2 6" id="KW-0732">Signal</keyword>
<dbReference type="PROSITE" id="PS51257">
    <property type="entry name" value="PROKAR_LIPOPROTEIN"/>
    <property type="match status" value="1"/>
</dbReference>
<dbReference type="PANTHER" id="PTHR43649">
    <property type="entry name" value="ARABINOSE-BINDING PROTEIN-RELATED"/>
    <property type="match status" value="1"/>
</dbReference>
<evidence type="ECO:0000256" key="1">
    <source>
        <dbReference type="ARBA" id="ARBA00022475"/>
    </source>
</evidence>
<dbReference type="Pfam" id="PF01547">
    <property type="entry name" value="SBP_bac_1"/>
    <property type="match status" value="1"/>
</dbReference>
<reference evidence="7 8" key="1">
    <citation type="submission" date="2016-10" db="EMBL/GenBank/DDBJ databases">
        <authorList>
            <person name="Varghese N."/>
            <person name="Submissions S."/>
        </authorList>
    </citation>
    <scope>NUCLEOTIDE SEQUENCE [LARGE SCALE GENOMIC DNA]</scope>
    <source>
        <strain evidence="7 8">DSM 14526</strain>
    </source>
</reference>
<keyword evidence="4" id="KW-0564">Palmitate</keyword>
<dbReference type="PANTHER" id="PTHR43649:SF33">
    <property type="entry name" value="POLYGALACTURONAN_RHAMNOGALACTURONAN-BINDING PROTEIN YTCQ"/>
    <property type="match status" value="1"/>
</dbReference>
<keyword evidence="5" id="KW-0449">Lipoprotein</keyword>
<gene>
    <name evidence="7" type="ORF">SAMN04488525_102278</name>
</gene>
<dbReference type="AlphaFoldDB" id="A0AB37ZYP1"/>
<evidence type="ECO:0000313" key="7">
    <source>
        <dbReference type="EMBL" id="SEA21578.1"/>
    </source>
</evidence>
<evidence type="ECO:0000256" key="5">
    <source>
        <dbReference type="ARBA" id="ARBA00023288"/>
    </source>
</evidence>
<dbReference type="Gene3D" id="3.40.190.10">
    <property type="entry name" value="Periplasmic binding protein-like II"/>
    <property type="match status" value="2"/>
</dbReference>
<proteinExistence type="predicted"/>
<evidence type="ECO:0000256" key="4">
    <source>
        <dbReference type="ARBA" id="ARBA00023139"/>
    </source>
</evidence>
<dbReference type="EMBL" id="FNQH01000002">
    <property type="protein sequence ID" value="SEA21578.1"/>
    <property type="molecule type" value="Genomic_DNA"/>
</dbReference>
<keyword evidence="3" id="KW-0472">Membrane</keyword>